<feature type="transmembrane region" description="Helical" evidence="10">
    <location>
        <begin position="1307"/>
        <end position="1329"/>
    </location>
</feature>
<dbReference type="GO" id="GO:0016887">
    <property type="term" value="F:ATP hydrolysis activity"/>
    <property type="evidence" value="ECO:0007669"/>
    <property type="project" value="InterPro"/>
</dbReference>
<dbReference type="Pfam" id="PF06422">
    <property type="entry name" value="PDR_CDR"/>
    <property type="match status" value="1"/>
</dbReference>
<evidence type="ECO:0000256" key="7">
    <source>
        <dbReference type="ARBA" id="ARBA00022989"/>
    </source>
</evidence>
<evidence type="ECO:0000313" key="13">
    <source>
        <dbReference type="Proteomes" id="UP001209540"/>
    </source>
</evidence>
<evidence type="ECO:0000256" key="10">
    <source>
        <dbReference type="SAM" id="Phobius"/>
    </source>
</evidence>
<keyword evidence="13" id="KW-1185">Reference proteome</keyword>
<dbReference type="InterPro" id="IPR034003">
    <property type="entry name" value="ABCG_PDR_2"/>
</dbReference>
<dbReference type="Proteomes" id="UP001209540">
    <property type="component" value="Unassembled WGS sequence"/>
</dbReference>
<dbReference type="InterPro" id="IPR003439">
    <property type="entry name" value="ABC_transporter-like_ATP-bd"/>
</dbReference>
<feature type="region of interest" description="Disordered" evidence="9">
    <location>
        <begin position="794"/>
        <end position="814"/>
    </location>
</feature>
<dbReference type="SUPFAM" id="SSF52540">
    <property type="entry name" value="P-loop containing nucleoside triphosphate hydrolases"/>
    <property type="match status" value="2"/>
</dbReference>
<dbReference type="SMART" id="SM00382">
    <property type="entry name" value="AAA"/>
    <property type="match status" value="2"/>
</dbReference>
<dbReference type="InterPro" id="IPR029481">
    <property type="entry name" value="ABC_trans_N"/>
</dbReference>
<reference evidence="12" key="2">
    <citation type="submission" date="2023-02" db="EMBL/GenBank/DDBJ databases">
        <authorList>
            <consortium name="DOE Joint Genome Institute"/>
            <person name="Mondo S.J."/>
            <person name="Chang Y."/>
            <person name="Wang Y."/>
            <person name="Ahrendt S."/>
            <person name="Andreopoulos W."/>
            <person name="Barry K."/>
            <person name="Beard J."/>
            <person name="Benny G.L."/>
            <person name="Blankenship S."/>
            <person name="Bonito G."/>
            <person name="Cuomo C."/>
            <person name="Desiro A."/>
            <person name="Gervers K.A."/>
            <person name="Hundley H."/>
            <person name="Kuo A."/>
            <person name="LaButti K."/>
            <person name="Lang B.F."/>
            <person name="Lipzen A."/>
            <person name="O'Donnell K."/>
            <person name="Pangilinan J."/>
            <person name="Reynolds N."/>
            <person name="Sandor L."/>
            <person name="Smith M.W."/>
            <person name="Tsang A."/>
            <person name="Grigoriev I.V."/>
            <person name="Stajich J.E."/>
            <person name="Spatafora J.W."/>
        </authorList>
    </citation>
    <scope>NUCLEOTIDE SEQUENCE</scope>
    <source>
        <strain evidence="12">RSA 2281</strain>
    </source>
</reference>
<feature type="region of interest" description="Disordered" evidence="9">
    <location>
        <begin position="1"/>
        <end position="28"/>
    </location>
</feature>
<dbReference type="GO" id="GO:0005524">
    <property type="term" value="F:ATP binding"/>
    <property type="evidence" value="ECO:0007669"/>
    <property type="project" value="UniProtKB-KW"/>
</dbReference>
<dbReference type="InterPro" id="IPR003593">
    <property type="entry name" value="AAA+_ATPase"/>
</dbReference>
<keyword evidence="3" id="KW-0813">Transport</keyword>
<feature type="domain" description="ABC transporter" evidence="11">
    <location>
        <begin position="826"/>
        <end position="1070"/>
    </location>
</feature>
<evidence type="ECO:0000256" key="4">
    <source>
        <dbReference type="ARBA" id="ARBA00022692"/>
    </source>
</evidence>
<dbReference type="Pfam" id="PF19055">
    <property type="entry name" value="ABC2_membrane_7"/>
    <property type="match status" value="1"/>
</dbReference>
<evidence type="ECO:0000256" key="3">
    <source>
        <dbReference type="ARBA" id="ARBA00022448"/>
    </source>
</evidence>
<dbReference type="FunFam" id="3.40.50.300:FF:000054">
    <property type="entry name" value="ABC multidrug transporter atrF"/>
    <property type="match status" value="1"/>
</dbReference>
<dbReference type="Pfam" id="PF01061">
    <property type="entry name" value="ABC2_membrane"/>
    <property type="match status" value="2"/>
</dbReference>
<dbReference type="InterPro" id="IPR010929">
    <property type="entry name" value="PDR_CDR_ABC"/>
</dbReference>
<comment type="caution">
    <text evidence="12">The sequence shown here is derived from an EMBL/GenBank/DDBJ whole genome shotgun (WGS) entry which is preliminary data.</text>
</comment>
<comment type="subcellular location">
    <subcellularLocation>
        <location evidence="1">Membrane</location>
        <topology evidence="1">Multi-pass membrane protein</topology>
    </subcellularLocation>
</comment>
<evidence type="ECO:0000256" key="5">
    <source>
        <dbReference type="ARBA" id="ARBA00022741"/>
    </source>
</evidence>
<feature type="transmembrane region" description="Helical" evidence="10">
    <location>
        <begin position="1271"/>
        <end position="1295"/>
    </location>
</feature>
<dbReference type="InterPro" id="IPR027417">
    <property type="entry name" value="P-loop_NTPase"/>
</dbReference>
<feature type="transmembrane region" description="Helical" evidence="10">
    <location>
        <begin position="1191"/>
        <end position="1208"/>
    </location>
</feature>
<protein>
    <submittedName>
        <fullName evidence="12">ABC-2 type transporter-domain-containing protein</fullName>
    </submittedName>
</protein>
<gene>
    <name evidence="12" type="ORF">BDA99DRAFT_531321</name>
</gene>
<evidence type="ECO:0000256" key="1">
    <source>
        <dbReference type="ARBA" id="ARBA00004141"/>
    </source>
</evidence>
<dbReference type="GO" id="GO:0140359">
    <property type="term" value="F:ABC-type transporter activity"/>
    <property type="evidence" value="ECO:0007669"/>
    <property type="project" value="InterPro"/>
</dbReference>
<dbReference type="Pfam" id="PF14510">
    <property type="entry name" value="ABC_trans_N"/>
    <property type="match status" value="1"/>
</dbReference>
<evidence type="ECO:0000259" key="11">
    <source>
        <dbReference type="PROSITE" id="PS50893"/>
    </source>
</evidence>
<comment type="similarity">
    <text evidence="2">Belongs to the ABC transporter superfamily. ABCG family. PDR (TC 3.A.1.205) subfamily.</text>
</comment>
<dbReference type="InterPro" id="IPR034001">
    <property type="entry name" value="ABCG_PDR_1"/>
</dbReference>
<feature type="transmembrane region" description="Helical" evidence="10">
    <location>
        <begin position="1161"/>
        <end position="1179"/>
    </location>
</feature>
<evidence type="ECO:0000256" key="6">
    <source>
        <dbReference type="ARBA" id="ARBA00022840"/>
    </source>
</evidence>
<dbReference type="Gene3D" id="3.40.50.300">
    <property type="entry name" value="P-loop containing nucleotide triphosphate hydrolases"/>
    <property type="match status" value="2"/>
</dbReference>
<dbReference type="EMBL" id="JAIXMP010000001">
    <property type="protein sequence ID" value="KAI9278572.1"/>
    <property type="molecule type" value="Genomic_DNA"/>
</dbReference>
<dbReference type="PROSITE" id="PS00211">
    <property type="entry name" value="ABC_TRANSPORTER_1"/>
    <property type="match status" value="1"/>
</dbReference>
<dbReference type="CDD" id="cd03232">
    <property type="entry name" value="ABCG_PDR_domain2"/>
    <property type="match status" value="1"/>
</dbReference>
<dbReference type="InterPro" id="IPR017871">
    <property type="entry name" value="ABC_transporter-like_CS"/>
</dbReference>
<name>A0AAD5KRL9_9FUNG</name>
<dbReference type="Pfam" id="PF00005">
    <property type="entry name" value="ABC_tran"/>
    <property type="match status" value="2"/>
</dbReference>
<feature type="transmembrane region" description="Helical" evidence="10">
    <location>
        <begin position="537"/>
        <end position="558"/>
    </location>
</feature>
<keyword evidence="8 10" id="KW-0472">Membrane</keyword>
<feature type="transmembrane region" description="Helical" evidence="10">
    <location>
        <begin position="752"/>
        <end position="773"/>
    </location>
</feature>
<feature type="transmembrane region" description="Helical" evidence="10">
    <location>
        <begin position="1228"/>
        <end position="1259"/>
    </location>
</feature>
<accession>A0AAD5KRL9</accession>
<evidence type="ECO:0000256" key="8">
    <source>
        <dbReference type="ARBA" id="ARBA00023136"/>
    </source>
</evidence>
<keyword evidence="7 10" id="KW-1133">Transmembrane helix</keyword>
<feature type="transmembrane region" description="Helical" evidence="10">
    <location>
        <begin position="1426"/>
        <end position="1446"/>
    </location>
</feature>
<evidence type="ECO:0000256" key="9">
    <source>
        <dbReference type="SAM" id="MobiDB-lite"/>
    </source>
</evidence>
<feature type="transmembrane region" description="Helical" evidence="10">
    <location>
        <begin position="611"/>
        <end position="632"/>
    </location>
</feature>
<dbReference type="CDD" id="cd03233">
    <property type="entry name" value="ABCG_PDR_domain1"/>
    <property type="match status" value="1"/>
</dbReference>
<feature type="transmembrane region" description="Helical" evidence="10">
    <location>
        <begin position="644"/>
        <end position="664"/>
    </location>
</feature>
<proteinExistence type="inferred from homology"/>
<reference evidence="12" key="1">
    <citation type="journal article" date="2022" name="IScience">
        <title>Evolution of zygomycete secretomes and the origins of terrestrial fungal ecologies.</title>
        <authorList>
            <person name="Chang Y."/>
            <person name="Wang Y."/>
            <person name="Mondo S."/>
            <person name="Ahrendt S."/>
            <person name="Andreopoulos W."/>
            <person name="Barry K."/>
            <person name="Beard J."/>
            <person name="Benny G.L."/>
            <person name="Blankenship S."/>
            <person name="Bonito G."/>
            <person name="Cuomo C."/>
            <person name="Desiro A."/>
            <person name="Gervers K.A."/>
            <person name="Hundley H."/>
            <person name="Kuo A."/>
            <person name="LaButti K."/>
            <person name="Lang B.F."/>
            <person name="Lipzen A."/>
            <person name="O'Donnell K."/>
            <person name="Pangilinan J."/>
            <person name="Reynolds N."/>
            <person name="Sandor L."/>
            <person name="Smith M.E."/>
            <person name="Tsang A."/>
            <person name="Grigoriev I.V."/>
            <person name="Stajich J.E."/>
            <person name="Spatafora J.W."/>
        </authorList>
    </citation>
    <scope>NUCLEOTIDE SEQUENCE</scope>
    <source>
        <strain evidence="12">RSA 2281</strain>
    </source>
</reference>
<evidence type="ECO:0000313" key="12">
    <source>
        <dbReference type="EMBL" id="KAI9278572.1"/>
    </source>
</evidence>
<feature type="transmembrane region" description="Helical" evidence="10">
    <location>
        <begin position="579"/>
        <end position="605"/>
    </location>
</feature>
<keyword evidence="5" id="KW-0547">Nucleotide-binding</keyword>
<sequence>MNKDEKVNYHIPGEDYQLQPPQNDDKTSVETVLERIGSKGTYGEPDANAVDVDAAIGEYQDLKRELSKISRKTTHASKVEEGAVAKEEFNLDDYLHGMNNQNDEAGLTPKHLGLIWKNLTVEGLGADAHTIHTNWSDLKYVLQFWKLFGFGKACSKKTILRGLNGFCKEGEMLLVLGRPGAGCTSLLKVLANIRGSFSSVEGEVSYGGMDHKTFSKYYRGQAVYNEEEDQHYPTLTTRQTLQFALRCKTPGARLPDETQKDFIEKIIFLLGNMLGLTRQMPTMVGNAFVRGLSGGERKRLSIAEVMTTQSSINCWDCSTRGLDAASALDYVRSLRIMTDVFKKTTVSTLYQASNSIFNLYDKVLLLDDGYTIYFGPVTEAKAYFEDLGFYCPPRKSVPDFLTGLCNPVEREVKSGYESSAPQHASEFQARYFESKVYKRMMTELEEYEQLIHRENPAETFKEAVLNEHQKGSFKKSPYTASFWQQVMALTVRQYHLLIKDHHANFSRYSTIIIQGLISASCFFKMPMDATGAFSRGGALFFALLFNSLISQTEMVNYLTGKPILAKQKHFAMYQPSAFYIAQVILDVPYAIVQVVVFAICSYFMMGLNLDAGRWFGFCLILFFLNMMMNGFFRVFGALCKNFYLGTEVSGIFLVSMMTYTGYVIPYKTMHPWLYWIYWINPLAYAYKALIINEMRGQIYSCEGAGNAVPFGPTYTEWANKICTMKGAVAGENFVRGDEYLREALSYEPSQQWAPYFVAVVAFFLFFTAIIAGLMEWTDPNKGGAIIKAYLPGKAPKPRTDEEEDERRRRQQEVTNNMGGLATGTTFSWQNIHYEVPFKGGPLHLLNGISGIVKPGHLTALMGSSGAGKTTLLDVLAKRKTIGKVDGRVYLNNEALMSDFERITGYCEQMDIHQPAVTVREGMRFSAYLRQDKDVPKEEKDDYVEQIITLLEMEDIADAQIGDIDEGSGISVEERKRLTIGMELVAKPKLLFLDEPTSGLDAQSSFNIIRFIRKLADCGWPVLCTIHQPSAILFEHFDHLLLLVRGGKTAYYGEIGKDAHTMIDYFESNGGPACAPDANPAEYILEVVGAGTAGKATRDWGDIWANSPQAKALEEELEEIHKHADTKPTRKSMTYASSFWTQFWLVFKRINLAYWRSPEYNIGRFITLMSVSLITGFTYWKMSYTTSDMQNRLFFMLSTFVMSVILIILSQPKFMTERLFFRREYASRYYGWVPFALCSIIVEFPYIIVICTFYMFGFYWTAGLVNTSQAVGYFYIMFIFFIAWAVTLGFVIAALSEHATMASVLNPLFISMLILFAGMMQSPTAMPHFWSAWMYWLDPFHYYLEGLSTNEMADLPVVCKDLDLAKFYPPEGQTCGEYTAAFFESGATGYIVDNNATDICEYCSYSSGKEFYSTLYQWDSSHKGRNLGLMACYLVFNIIVFVLLTFFKRKARR</sequence>
<dbReference type="PROSITE" id="PS50893">
    <property type="entry name" value="ABC_TRANSPORTER_2"/>
    <property type="match status" value="2"/>
</dbReference>
<dbReference type="GO" id="GO:0016020">
    <property type="term" value="C:membrane"/>
    <property type="evidence" value="ECO:0007669"/>
    <property type="project" value="UniProtKB-SubCell"/>
</dbReference>
<keyword evidence="6" id="KW-0067">ATP-binding</keyword>
<feature type="domain" description="ABC transporter" evidence="11">
    <location>
        <begin position="142"/>
        <end position="393"/>
    </location>
</feature>
<dbReference type="InterPro" id="IPR043926">
    <property type="entry name" value="ABCG_dom"/>
</dbReference>
<keyword evidence="4 10" id="KW-0812">Transmembrane</keyword>
<organism evidence="12 13">
    <name type="scientific">Phascolomyces articulosus</name>
    <dbReference type="NCBI Taxonomy" id="60185"/>
    <lineage>
        <taxon>Eukaryota</taxon>
        <taxon>Fungi</taxon>
        <taxon>Fungi incertae sedis</taxon>
        <taxon>Mucoromycota</taxon>
        <taxon>Mucoromycotina</taxon>
        <taxon>Mucoromycetes</taxon>
        <taxon>Mucorales</taxon>
        <taxon>Lichtheimiaceae</taxon>
        <taxon>Phascolomyces</taxon>
    </lineage>
</organism>
<dbReference type="PANTHER" id="PTHR19241">
    <property type="entry name" value="ATP-BINDING CASSETTE TRANSPORTER"/>
    <property type="match status" value="1"/>
</dbReference>
<evidence type="ECO:0000256" key="2">
    <source>
        <dbReference type="ARBA" id="ARBA00006012"/>
    </source>
</evidence>
<dbReference type="InterPro" id="IPR013525">
    <property type="entry name" value="ABC2_TM"/>
</dbReference>